<sequence length="68" mass="7806">MWQKLELCGRVRDKIGRNEGGGRETRMQKEQLLYGGLYSELDGERSVDNGGDDELEDGRCWEDEGRRG</sequence>
<accession>F8P2W3</accession>
<reference evidence="2" key="1">
    <citation type="submission" date="2011-04" db="EMBL/GenBank/DDBJ databases">
        <title>Evolution of plant cell wall degrading machinery underlies the functional diversity of forest fungi.</title>
        <authorList>
            <consortium name="US DOE Joint Genome Institute (JGI-PGF)"/>
            <person name="Eastwood D.C."/>
            <person name="Floudas D."/>
            <person name="Binder M."/>
            <person name="Majcherczyk A."/>
            <person name="Schneider P."/>
            <person name="Aerts A."/>
            <person name="Asiegbu F.O."/>
            <person name="Baker S.E."/>
            <person name="Barry K."/>
            <person name="Bendiksby M."/>
            <person name="Blumentritt M."/>
            <person name="Coutinho P.M."/>
            <person name="Cullen D."/>
            <person name="Cullen D."/>
            <person name="Gathman A."/>
            <person name="Goodell B."/>
            <person name="Henrissat B."/>
            <person name="Ihrmark K."/>
            <person name="Kauserud H."/>
            <person name="Kohler A."/>
            <person name="LaButti K."/>
            <person name="Lapidus A."/>
            <person name="Lavin J.L."/>
            <person name="Lee Y.-H."/>
            <person name="Lindquist E."/>
            <person name="Lilly W."/>
            <person name="Lucas S."/>
            <person name="Morin E."/>
            <person name="Murat C."/>
            <person name="Oguiza J.A."/>
            <person name="Park J."/>
            <person name="Pisabarro A.G."/>
            <person name="Riley R."/>
            <person name="Rosling A."/>
            <person name="Salamov A."/>
            <person name="Schmidt O."/>
            <person name="Schmutz J."/>
            <person name="Skrede I."/>
            <person name="Stenlid J."/>
            <person name="Wiebenga A."/>
            <person name="Xie X."/>
            <person name="Kues U."/>
            <person name="Hibbett D.S."/>
            <person name="Hoffmeister D."/>
            <person name="Hogberg N."/>
            <person name="Martin F."/>
            <person name="Grigoriev I.V."/>
            <person name="Watkinson S.C."/>
        </authorList>
    </citation>
    <scope>NUCLEOTIDE SEQUENCE</scope>
    <source>
        <strain evidence="2">S7.9</strain>
    </source>
</reference>
<dbReference type="HOGENOM" id="CLU_2801125_0_0_1"/>
<protein>
    <submittedName>
        <fullName evidence="2">Uncharacterized protein</fullName>
    </submittedName>
</protein>
<dbReference type="RefSeq" id="XP_007321033.1">
    <property type="nucleotide sequence ID" value="XM_007320971.1"/>
</dbReference>
<organism>
    <name type="scientific">Serpula lacrymans var. lacrymans (strain S7.9)</name>
    <name type="common">Dry rot fungus</name>
    <dbReference type="NCBI Taxonomy" id="578457"/>
    <lineage>
        <taxon>Eukaryota</taxon>
        <taxon>Fungi</taxon>
        <taxon>Dikarya</taxon>
        <taxon>Basidiomycota</taxon>
        <taxon>Agaricomycotina</taxon>
        <taxon>Agaricomycetes</taxon>
        <taxon>Agaricomycetidae</taxon>
        <taxon>Boletales</taxon>
        <taxon>Coniophorineae</taxon>
        <taxon>Serpulaceae</taxon>
        <taxon>Serpula</taxon>
    </lineage>
</organism>
<dbReference type="KEGG" id="sla:SERLADRAFT_473427"/>
<name>F8P2W3_SERL9</name>
<feature type="non-terminal residue" evidence="2">
    <location>
        <position position="68"/>
    </location>
</feature>
<dbReference type="GeneID" id="18820306"/>
<feature type="compositionally biased region" description="Basic and acidic residues" evidence="1">
    <location>
        <begin position="57"/>
        <end position="68"/>
    </location>
</feature>
<proteinExistence type="predicted"/>
<dbReference type="EMBL" id="GL945437">
    <property type="protein sequence ID" value="EGO22495.1"/>
    <property type="molecule type" value="Genomic_DNA"/>
</dbReference>
<gene>
    <name evidence="2" type="ORF">SERLADRAFT_473427</name>
</gene>
<dbReference type="Proteomes" id="UP000008064">
    <property type="component" value="Unassembled WGS sequence"/>
</dbReference>
<feature type="region of interest" description="Disordered" evidence="1">
    <location>
        <begin position="43"/>
        <end position="68"/>
    </location>
</feature>
<dbReference type="AlphaFoldDB" id="F8P2W3"/>
<evidence type="ECO:0000313" key="2">
    <source>
        <dbReference type="EMBL" id="EGO22495.1"/>
    </source>
</evidence>
<evidence type="ECO:0000256" key="1">
    <source>
        <dbReference type="SAM" id="MobiDB-lite"/>
    </source>
</evidence>